<dbReference type="RefSeq" id="WP_277863999.1">
    <property type="nucleotide sequence ID" value="NZ_JARRAG010000002.1"/>
</dbReference>
<sequence>MRVRDDRVHLQAVFTVPAIMDVTTVRGADKIAACGEGRSTWDGFRCATISEAIMKAILSMALVLAACGLTGAADEKAADPVGKWQCRYEIGEQKRTSTLTIKKEGDEFVGTMDWADQKDEKLKDLKFKDGKLTFSAVRTFQGNTIPIDYTLKVDGDEFKGKGEADFGGQKQEFDIEGKREKKGEK</sequence>
<dbReference type="EMBL" id="JARRAG010000002">
    <property type="protein sequence ID" value="MDG3007727.1"/>
    <property type="molecule type" value="Genomic_DNA"/>
</dbReference>
<name>A0ABT6FJK2_9BACT</name>
<evidence type="ECO:0000256" key="1">
    <source>
        <dbReference type="SAM" id="MobiDB-lite"/>
    </source>
</evidence>
<evidence type="ECO:0000313" key="2">
    <source>
        <dbReference type="EMBL" id="MDG3007727.1"/>
    </source>
</evidence>
<keyword evidence="3" id="KW-1185">Reference proteome</keyword>
<feature type="region of interest" description="Disordered" evidence="1">
    <location>
        <begin position="162"/>
        <end position="185"/>
    </location>
</feature>
<accession>A0ABT6FJK2</accession>
<gene>
    <name evidence="2" type="ORF">PZE19_28525</name>
</gene>
<comment type="caution">
    <text evidence="2">The sequence shown here is derived from an EMBL/GenBank/DDBJ whole genome shotgun (WGS) entry which is preliminary data.</text>
</comment>
<dbReference type="Proteomes" id="UP001216907">
    <property type="component" value="Unassembled WGS sequence"/>
</dbReference>
<protein>
    <recommendedName>
        <fullName evidence="4">Lipoprotein</fullName>
    </recommendedName>
</protein>
<evidence type="ECO:0008006" key="4">
    <source>
        <dbReference type="Google" id="ProtNLM"/>
    </source>
</evidence>
<evidence type="ECO:0000313" key="3">
    <source>
        <dbReference type="Proteomes" id="UP001216907"/>
    </source>
</evidence>
<reference evidence="2 3" key="1">
    <citation type="submission" date="2023-03" db="EMBL/GenBank/DDBJ databases">
        <title>Paludisphaera mucosa sp. nov. a novel planctomycete from northern fen.</title>
        <authorList>
            <person name="Ivanova A."/>
        </authorList>
    </citation>
    <scope>NUCLEOTIDE SEQUENCE [LARGE SCALE GENOMIC DNA]</scope>
    <source>
        <strain evidence="2 3">Pla2</strain>
    </source>
</reference>
<proteinExistence type="predicted"/>
<feature type="compositionally biased region" description="Basic and acidic residues" evidence="1">
    <location>
        <begin position="171"/>
        <end position="185"/>
    </location>
</feature>
<organism evidence="2 3">
    <name type="scientific">Paludisphaera mucosa</name>
    <dbReference type="NCBI Taxonomy" id="3030827"/>
    <lineage>
        <taxon>Bacteria</taxon>
        <taxon>Pseudomonadati</taxon>
        <taxon>Planctomycetota</taxon>
        <taxon>Planctomycetia</taxon>
        <taxon>Isosphaerales</taxon>
        <taxon>Isosphaeraceae</taxon>
        <taxon>Paludisphaera</taxon>
    </lineage>
</organism>